<dbReference type="EMBL" id="JAFBEB010000004">
    <property type="protein sequence ID" value="MBM7589914.1"/>
    <property type="molecule type" value="Genomic_DNA"/>
</dbReference>
<dbReference type="Pfam" id="PF13354">
    <property type="entry name" value="Beta-lactamase2"/>
    <property type="match status" value="1"/>
</dbReference>
<feature type="domain" description="Beta-lactamase class A catalytic" evidence="1">
    <location>
        <begin position="21"/>
        <end position="242"/>
    </location>
</feature>
<keyword evidence="2" id="KW-0378">Hydrolase</keyword>
<dbReference type="Gene3D" id="3.40.710.10">
    <property type="entry name" value="DD-peptidase/beta-lactamase superfamily"/>
    <property type="match status" value="1"/>
</dbReference>
<dbReference type="Proteomes" id="UP000717624">
    <property type="component" value="Unassembled WGS sequence"/>
</dbReference>
<dbReference type="AlphaFoldDB" id="A0A938XXE1"/>
<reference evidence="2" key="1">
    <citation type="submission" date="2021-01" db="EMBL/GenBank/DDBJ databases">
        <title>Genomic Encyclopedia of Type Strains, Phase IV (KMG-IV): sequencing the most valuable type-strain genomes for metagenomic binning, comparative biology and taxonomic classification.</title>
        <authorList>
            <person name="Goeker M."/>
        </authorList>
    </citation>
    <scope>NUCLEOTIDE SEQUENCE</scope>
    <source>
        <strain evidence="2">DSM 25523</strain>
    </source>
</reference>
<dbReference type="RefSeq" id="WP_204517636.1">
    <property type="nucleotide sequence ID" value="NZ_BAABIN010000007.1"/>
</dbReference>
<dbReference type="InterPro" id="IPR045155">
    <property type="entry name" value="Beta-lactam_cat"/>
</dbReference>
<evidence type="ECO:0000313" key="3">
    <source>
        <dbReference type="Proteomes" id="UP000717624"/>
    </source>
</evidence>
<evidence type="ECO:0000313" key="2">
    <source>
        <dbReference type="EMBL" id="MBM7589914.1"/>
    </source>
</evidence>
<dbReference type="GO" id="GO:0046677">
    <property type="term" value="P:response to antibiotic"/>
    <property type="evidence" value="ECO:0007669"/>
    <property type="project" value="InterPro"/>
</dbReference>
<evidence type="ECO:0000259" key="1">
    <source>
        <dbReference type="Pfam" id="PF13354"/>
    </source>
</evidence>
<dbReference type="PANTHER" id="PTHR35333:SF3">
    <property type="entry name" value="BETA-LACTAMASE-TYPE TRANSPEPTIDASE FOLD CONTAINING PROTEIN"/>
    <property type="match status" value="1"/>
</dbReference>
<dbReference type="GO" id="GO:0030655">
    <property type="term" value="P:beta-lactam antibiotic catabolic process"/>
    <property type="evidence" value="ECO:0007669"/>
    <property type="project" value="InterPro"/>
</dbReference>
<dbReference type="GO" id="GO:0008800">
    <property type="term" value="F:beta-lactamase activity"/>
    <property type="evidence" value="ECO:0007669"/>
    <property type="project" value="UniProtKB-EC"/>
</dbReference>
<accession>A0A938XXE1</accession>
<dbReference type="InterPro" id="IPR012338">
    <property type="entry name" value="Beta-lactam/transpept-like"/>
</dbReference>
<dbReference type="EC" id="3.5.2.6" evidence="2"/>
<name>A0A938XXE1_9BACL</name>
<protein>
    <submittedName>
        <fullName evidence="2">Beta-lactamase class A</fullName>
        <ecNumber evidence="2">3.5.2.6</ecNumber>
    </submittedName>
</protein>
<organism evidence="2 3">
    <name type="scientific">Brevibacillus fulvus</name>
    <dbReference type="NCBI Taxonomy" id="1125967"/>
    <lineage>
        <taxon>Bacteria</taxon>
        <taxon>Bacillati</taxon>
        <taxon>Bacillota</taxon>
        <taxon>Bacilli</taxon>
        <taxon>Bacillales</taxon>
        <taxon>Paenibacillaceae</taxon>
        <taxon>Brevibacillus</taxon>
    </lineage>
</organism>
<proteinExistence type="predicted"/>
<keyword evidence="3" id="KW-1185">Reference proteome</keyword>
<dbReference type="PANTHER" id="PTHR35333">
    <property type="entry name" value="BETA-LACTAMASE"/>
    <property type="match status" value="1"/>
</dbReference>
<dbReference type="SUPFAM" id="SSF56601">
    <property type="entry name" value="beta-lactamase/transpeptidase-like"/>
    <property type="match status" value="1"/>
</dbReference>
<comment type="caution">
    <text evidence="2">The sequence shown here is derived from an EMBL/GenBank/DDBJ whole genome shotgun (WGS) entry which is preliminary data.</text>
</comment>
<sequence>MLADIQPSLQELLDKAGGIWGIVIEDLTTGEQLVWNEQRPFYAASLIKVPIMAAVFAEVYNGNRSFADTCLLRQEDLVGGAGVLQHMTPGTAFTLWDLTTLMIIQSDNTATNILIDLLGKERIRQMIQQLGMTNSQFHHKLMIVPAKAEGSNEVSAAGMAALFRQLSKGQILSYHSCQQMIAILKKQQLRDCLPYYLPEPDHPVIGGLPLWELANKTGMVRHIQHDVGILYLGQHAILIAMLSQNVEARLARETIGRTGKLLFDHYRQS</sequence>
<gene>
    <name evidence="2" type="ORF">JOD01_001515</name>
</gene>
<dbReference type="InterPro" id="IPR000871">
    <property type="entry name" value="Beta-lactam_class-A"/>
</dbReference>